<comment type="caution">
    <text evidence="1">The sequence shown here is derived from an EMBL/GenBank/DDBJ whole genome shotgun (WGS) entry which is preliminary data.</text>
</comment>
<proteinExistence type="predicted"/>
<evidence type="ECO:0000313" key="1">
    <source>
        <dbReference type="EMBL" id="GKT31543.1"/>
    </source>
</evidence>
<reference evidence="1" key="1">
    <citation type="submission" date="2022-03" db="EMBL/GenBank/DDBJ databases">
        <title>Draft genome sequence of Aduncisulcus paluster, a free-living microaerophilic Fornicata.</title>
        <authorList>
            <person name="Yuyama I."/>
            <person name="Kume K."/>
            <person name="Tamura T."/>
            <person name="Inagaki Y."/>
            <person name="Hashimoto T."/>
        </authorList>
    </citation>
    <scope>NUCLEOTIDE SEQUENCE</scope>
    <source>
        <strain evidence="1">NY0171</strain>
    </source>
</reference>
<name>A0ABQ5KJC3_9EUKA</name>
<dbReference type="PANTHER" id="PTHR13318">
    <property type="entry name" value="PARTNER OF PAIRED, ISOFORM B-RELATED"/>
    <property type="match status" value="1"/>
</dbReference>
<dbReference type="EMBL" id="BQXS01009694">
    <property type="protein sequence ID" value="GKT31543.1"/>
    <property type="molecule type" value="Genomic_DNA"/>
</dbReference>
<dbReference type="InterPro" id="IPR032675">
    <property type="entry name" value="LRR_dom_sf"/>
</dbReference>
<sequence>DSTSLYGYETVSIYSRPLASPYVIVAAIVKLIPMTDSLDQLSIADSEGEGMKDRARSKSDAINALYSMCSICEREYKNRMEAIAKLKEMKHRDEIPCDAAVQFPFTPYSHFSNFDALMALYRIEPLFEWYDDTLKELILSSFVDIIPAFGSTEYDELVQRTNDHHFESVNLFDQGSISTVEMLCLPPVVSRCIHLETLELSLDNSYKVMYFLNELVLGNALVNLKRLSISGCTITHSLVPVFVSIFRKEAFIDIDDLDSRVSRPDSFRSLEELSLERFVHDDLYKQEIEDICCALEGYVPTLKVLCTEDCEFDAKQSLRLLNCGPMVTKLQIDPEFDTKEEVLEFASRIRHCVNLTSIRIGYTSAGIRYGGLIPALECLSKVRSLDLHNFPGFFVDDSGSTHYFGDVIKNMPMLSELEMSNFSFIIEKSVEKLVDGLCDGPKRLTELRLYNVKFPPTQCIDHFARFLSAPRTCESLIELSLELKFDRDFDRDELRASCGSLVEFPQAFAGLSHLKTCRFQGIPALDLPSFKVFVDSISSLEAITDVEVYDCPFIGDEGLMYIAEAYKDKPKDEYFITLRRIGCSGDISPREIKKISNYNVRYYQDKRM</sequence>
<organism evidence="1 2">
    <name type="scientific">Aduncisulcus paluster</name>
    <dbReference type="NCBI Taxonomy" id="2918883"/>
    <lineage>
        <taxon>Eukaryota</taxon>
        <taxon>Metamonada</taxon>
        <taxon>Carpediemonas-like organisms</taxon>
        <taxon>Aduncisulcus</taxon>
    </lineage>
</organism>
<dbReference type="SUPFAM" id="SSF52047">
    <property type="entry name" value="RNI-like"/>
    <property type="match status" value="1"/>
</dbReference>
<dbReference type="Gene3D" id="3.80.10.10">
    <property type="entry name" value="Ribonuclease Inhibitor"/>
    <property type="match status" value="2"/>
</dbReference>
<evidence type="ECO:0000313" key="2">
    <source>
        <dbReference type="Proteomes" id="UP001057375"/>
    </source>
</evidence>
<feature type="non-terminal residue" evidence="1">
    <location>
        <position position="1"/>
    </location>
</feature>
<accession>A0ABQ5KJC3</accession>
<keyword evidence="2" id="KW-1185">Reference proteome</keyword>
<gene>
    <name evidence="1" type="ORF">ADUPG1_005953</name>
</gene>
<protein>
    <submittedName>
        <fullName evidence="1">Uncharacterized protein</fullName>
    </submittedName>
</protein>
<dbReference type="Proteomes" id="UP001057375">
    <property type="component" value="Unassembled WGS sequence"/>
</dbReference>